<keyword evidence="3" id="KW-1185">Reference proteome</keyword>
<feature type="transmembrane region" description="Helical" evidence="1">
    <location>
        <begin position="233"/>
        <end position="256"/>
    </location>
</feature>
<keyword evidence="1" id="KW-1133">Transmembrane helix</keyword>
<name>A0A1L7D5P4_9CORY</name>
<keyword evidence="1" id="KW-0472">Membrane</keyword>
<proteinExistence type="predicted"/>
<evidence type="ECO:0000256" key="1">
    <source>
        <dbReference type="SAM" id="Phobius"/>
    </source>
</evidence>
<evidence type="ECO:0000313" key="3">
    <source>
        <dbReference type="Proteomes" id="UP000185491"/>
    </source>
</evidence>
<organism evidence="2 3">
    <name type="scientific">Corynebacterium phocae</name>
    <dbReference type="NCBI Taxonomy" id="161895"/>
    <lineage>
        <taxon>Bacteria</taxon>
        <taxon>Bacillati</taxon>
        <taxon>Actinomycetota</taxon>
        <taxon>Actinomycetes</taxon>
        <taxon>Mycobacteriales</taxon>
        <taxon>Corynebacteriaceae</taxon>
        <taxon>Corynebacterium</taxon>
    </lineage>
</organism>
<sequence>MAVTKQVTKHLKLFWFLCDKREMVLRALGLTFVYFAFLVSAAEAPTLPEKFIETLAIFCATVAFFTTKSKYERYARLGLPFSTWRTHVRVSNTAWQLTLAALLAFFVTPGTQWLVLIPLLGAAGIWFYSYERWGKPAGQRDAKTPDSAQLGRFPATVLGQLVWRHESPMWLIIWLYVAAGAALLRLNVFPVDALTTWTIMTVPILLNTRANIKNVLSLGETRKNWARAMATSGAVGIAGSVAIVLAIYAVGIAFTGEIRNEYPLVLLVGSLTIGVIARHGRELFLKTTFRLIAFVLAALLVLGLVLLLQATVTVYLPAGALSGQWAGTLIFLAIAGFWLAALPKVVKRVNPF</sequence>
<dbReference type="Proteomes" id="UP000185491">
    <property type="component" value="Chromosome"/>
</dbReference>
<feature type="transmembrane region" description="Helical" evidence="1">
    <location>
        <begin position="262"/>
        <end position="279"/>
    </location>
</feature>
<reference evidence="2 3" key="1">
    <citation type="submission" date="2014-08" db="EMBL/GenBank/DDBJ databases">
        <title>Complete genome sequence of Corynebacterium phocae M408/89/1(T)(=DSM 44612(T)), isolated from the common seal (Phoca vitulina).</title>
        <authorList>
            <person name="Ruckert C."/>
            <person name="Albersmeier A."/>
            <person name="Winkler A."/>
            <person name="Kalinowski J."/>
        </authorList>
    </citation>
    <scope>NUCLEOTIDE SEQUENCE [LARGE SCALE GENOMIC DNA]</scope>
    <source>
        <strain evidence="2 3">M408/89/1</strain>
    </source>
</reference>
<feature type="transmembrane region" description="Helical" evidence="1">
    <location>
        <begin position="51"/>
        <end position="67"/>
    </location>
</feature>
<feature type="transmembrane region" description="Helical" evidence="1">
    <location>
        <begin position="322"/>
        <end position="342"/>
    </location>
</feature>
<dbReference type="KEGG" id="cpho:CPHO_11785"/>
<dbReference type="EMBL" id="CP009249">
    <property type="protein sequence ID" value="APT93458.1"/>
    <property type="molecule type" value="Genomic_DNA"/>
</dbReference>
<dbReference type="AlphaFoldDB" id="A0A1L7D5P4"/>
<feature type="transmembrane region" description="Helical" evidence="1">
    <location>
        <begin position="169"/>
        <end position="188"/>
    </location>
</feature>
<feature type="transmembrane region" description="Helical" evidence="1">
    <location>
        <begin position="291"/>
        <end position="316"/>
    </location>
</feature>
<protein>
    <submittedName>
        <fullName evidence="2">Uncharacterized protein</fullName>
    </submittedName>
</protein>
<dbReference type="STRING" id="161895.CPHO_11785"/>
<accession>A0A1L7D5P4</accession>
<gene>
    <name evidence="2" type="ORF">CPHO_11785</name>
</gene>
<keyword evidence="1" id="KW-0812">Transmembrane</keyword>
<evidence type="ECO:0000313" key="2">
    <source>
        <dbReference type="EMBL" id="APT93458.1"/>
    </source>
</evidence>